<dbReference type="RefSeq" id="WP_157344165.1">
    <property type="nucleotide sequence ID" value="NZ_WSEK01000004.1"/>
</dbReference>
<feature type="transmembrane region" description="Helical" evidence="1">
    <location>
        <begin position="769"/>
        <end position="793"/>
    </location>
</feature>
<keyword evidence="1" id="KW-0812">Transmembrane</keyword>
<feature type="transmembrane region" description="Helical" evidence="1">
    <location>
        <begin position="475"/>
        <end position="496"/>
    </location>
</feature>
<sequence length="903" mass="92779">MLWRSAPLRLLRAPGWLLLVLGAATLFVASVVAPPLFAATARSTALADALDASRGAPYGSSSGDVRVTWDAVLTPEAEAVVRERLEALTGYDDPVLGAAGVGQSRTLSALAVANGRQTESELWYRDGAVTALGGDEDAPGVWLAEDVAADLGLEVGDPLRIGMAQTFFGRHKSLAPTVLAGTYETAPGSDLPAVLADHPDAERWFLPPDTDDPSTTTPLAIAGRADFDRLLVKAGDTPLYLADLRLDPDITPDDAATAVEEIQTLADDAFDGSTSLGQVLMNTEPLPAELQVLTGLPDIVFAADFAATSARDQVTPYGVAGQVLAAALLVAAWVLLGRTRRREQLLATGLGLRPAEVAGQAGLEALPVALVALPAGLGLAVLGVVTAGPPTDAGIRIEQDDLGRAALAAGAALLLIAVTAGLAAVATDRMDRVSRLGRSRRVVPLTAALLVATAAVAVAVFTTDVVDRSSTPVTMALPVLVAATVAVLVARSVAWLRGRLPGRARPGSARWLATRRTGPVVREVTALSAVVAIALGLFGYALTAHRGIEEGVADKTAAVAGASTVIQVAEDFRAGGMKRAVTPPGDGTTIIWRRGVALPPNYGNQPLMAIDPASFDAVADWGATGELEEARAAAGRLDERAKGLAVVLAGDTDAEVGDQAVLDFSSEFQIPIRVVGVTDAFPGSETETGDVTVITSARRLFRLVAPTVDPRRKKANSGEAGVFTSEVWSGDTAAGLRHTLDEAGVSTDGDLVTSTQAGIAAGLTASTWAAGYVLALGVVMLVLALGGALVLALRLADRDAVSDVLLSRMGVRAPELARARAWEVAYAVVTALVAALAAGAVLVAAPTIIDATAALPPLARPRPDLVDVAILVLAVAAMVLVAWLVGAQRAGRRHPAEVLRGGG</sequence>
<feature type="transmembrane region" description="Helical" evidence="1">
    <location>
        <begin position="824"/>
        <end position="845"/>
    </location>
</feature>
<evidence type="ECO:0000256" key="1">
    <source>
        <dbReference type="SAM" id="Phobius"/>
    </source>
</evidence>
<feature type="transmembrane region" description="Helical" evidence="1">
    <location>
        <begin position="524"/>
        <end position="542"/>
    </location>
</feature>
<dbReference type="Proteomes" id="UP000473525">
    <property type="component" value="Unassembled WGS sequence"/>
</dbReference>
<proteinExistence type="predicted"/>
<organism evidence="2 3">
    <name type="scientific">Nocardioides agri</name>
    <dbReference type="NCBI Taxonomy" id="2682843"/>
    <lineage>
        <taxon>Bacteria</taxon>
        <taxon>Bacillati</taxon>
        <taxon>Actinomycetota</taxon>
        <taxon>Actinomycetes</taxon>
        <taxon>Propionibacteriales</taxon>
        <taxon>Nocardioidaceae</taxon>
        <taxon>Nocardioides</taxon>
    </lineage>
</organism>
<keyword evidence="3" id="KW-1185">Reference proteome</keyword>
<dbReference type="EMBL" id="WSEK01000004">
    <property type="protein sequence ID" value="MVQ50953.1"/>
    <property type="molecule type" value="Genomic_DNA"/>
</dbReference>
<feature type="transmembrane region" description="Helical" evidence="1">
    <location>
        <begin position="365"/>
        <end position="385"/>
    </location>
</feature>
<protein>
    <recommendedName>
        <fullName evidence="4">FtsX-like permease family protein</fullName>
    </recommendedName>
</protein>
<reference evidence="2 3" key="1">
    <citation type="submission" date="2019-12" db="EMBL/GenBank/DDBJ databases">
        <authorList>
            <person name="Huq M.A."/>
        </authorList>
    </citation>
    <scope>NUCLEOTIDE SEQUENCE [LARGE SCALE GENOMIC DNA]</scope>
    <source>
        <strain evidence="2 3">MAH-18</strain>
    </source>
</reference>
<feature type="transmembrane region" description="Helical" evidence="1">
    <location>
        <begin position="405"/>
        <end position="426"/>
    </location>
</feature>
<keyword evidence="1" id="KW-1133">Transmembrane helix</keyword>
<evidence type="ECO:0000313" key="2">
    <source>
        <dbReference type="EMBL" id="MVQ50953.1"/>
    </source>
</evidence>
<comment type="caution">
    <text evidence="2">The sequence shown here is derived from an EMBL/GenBank/DDBJ whole genome shotgun (WGS) entry which is preliminary data.</text>
</comment>
<evidence type="ECO:0008006" key="4">
    <source>
        <dbReference type="Google" id="ProtNLM"/>
    </source>
</evidence>
<keyword evidence="1" id="KW-0472">Membrane</keyword>
<evidence type="ECO:0000313" key="3">
    <source>
        <dbReference type="Proteomes" id="UP000473525"/>
    </source>
</evidence>
<accession>A0A6L6XW67</accession>
<gene>
    <name evidence="2" type="ORF">GON03_17335</name>
</gene>
<dbReference type="AlphaFoldDB" id="A0A6L6XW67"/>
<feature type="transmembrane region" description="Helical" evidence="1">
    <location>
        <begin position="865"/>
        <end position="885"/>
    </location>
</feature>
<feature type="transmembrane region" description="Helical" evidence="1">
    <location>
        <begin position="442"/>
        <end position="463"/>
    </location>
</feature>
<name>A0A6L6XW67_9ACTN</name>
<feature type="transmembrane region" description="Helical" evidence="1">
    <location>
        <begin position="317"/>
        <end position="336"/>
    </location>
</feature>